<dbReference type="EMBL" id="MT104475">
    <property type="protein sequence ID" value="QJD55235.1"/>
    <property type="molecule type" value="Genomic_DNA"/>
</dbReference>
<evidence type="ECO:0000313" key="2">
    <source>
        <dbReference type="Proteomes" id="UP000503469"/>
    </source>
</evidence>
<proteinExistence type="predicted"/>
<dbReference type="GO" id="GO:0008168">
    <property type="term" value="F:methyltransferase activity"/>
    <property type="evidence" value="ECO:0007669"/>
    <property type="project" value="UniProtKB-KW"/>
</dbReference>
<keyword evidence="1" id="KW-0489">Methyltransferase</keyword>
<sequence>MPSKVATLRPQSDQRCRTAHGLRALCGVMRPIESH</sequence>
<reference evidence="1 2" key="1">
    <citation type="journal article" date="2020" name="Microb. Biotechnol.">
        <title>Phage biocontrol to combat Pseudomonas syringae pathogens causing disease in cherry.</title>
        <authorList>
            <person name="Rabiey M."/>
            <person name="Roy S.R."/>
            <person name="Holtappels D."/>
            <person name="Franceschetti L."/>
            <person name="Quilty B.J."/>
            <person name="Creeth R."/>
            <person name="Sundin G.W."/>
            <person name="Wagemans J."/>
            <person name="Lavigne R."/>
            <person name="Jackson R.W."/>
        </authorList>
    </citation>
    <scope>NUCLEOTIDE SEQUENCE [LARGE SCALE GENOMIC DNA]</scope>
</reference>
<name>A0A6M3TE15_9CAUD</name>
<keyword evidence="1" id="KW-0808">Transferase</keyword>
<organism evidence="1 2">
    <name type="scientific">Pseudomonas phage MR15</name>
    <dbReference type="NCBI Taxonomy" id="2711179"/>
    <lineage>
        <taxon>Viruses</taxon>
        <taxon>Duplodnaviria</taxon>
        <taxon>Heunggongvirae</taxon>
        <taxon>Uroviricota</taxon>
        <taxon>Caudoviricetes</taxon>
        <taxon>Readingvirus</taxon>
        <taxon>Readingvirus MR15</taxon>
    </lineage>
</organism>
<evidence type="ECO:0000313" key="1">
    <source>
        <dbReference type="EMBL" id="QJD55235.1"/>
    </source>
</evidence>
<accession>A0A6M3TE15</accession>
<protein>
    <submittedName>
        <fullName evidence="1">Putative site-specific DNA-methyltransferase</fullName>
    </submittedName>
</protein>
<gene>
    <name evidence="1" type="ORF">Psm1vBMR15_gp21c</name>
</gene>
<dbReference type="Proteomes" id="UP000503469">
    <property type="component" value="Segment"/>
</dbReference>
<keyword evidence="2" id="KW-1185">Reference proteome</keyword>
<dbReference type="GO" id="GO:0032259">
    <property type="term" value="P:methylation"/>
    <property type="evidence" value="ECO:0007669"/>
    <property type="project" value="UniProtKB-KW"/>
</dbReference>